<proteinExistence type="predicted"/>
<name>A0A261G268_9BIFI</name>
<comment type="caution">
    <text evidence="1">The sequence shown here is derived from an EMBL/GenBank/DDBJ whole genome shotgun (WGS) entry which is preliminary data.</text>
</comment>
<dbReference type="Proteomes" id="UP000216451">
    <property type="component" value="Unassembled WGS sequence"/>
</dbReference>
<sequence>MQTINLYPASNDPRLPEWAKGMLPAPPENVEDQAIICASADRILSLFQLTGDPNLNERLHDAVNDLMSADLHDMDQVTVVYWLHVIGWTLTDATFNITESQVKNLVDDYHETCLRMALSPIRGVKGMTVPSAEF</sequence>
<dbReference type="EMBL" id="MWXA01000008">
    <property type="protein sequence ID" value="OZG65531.1"/>
    <property type="molecule type" value="Genomic_DNA"/>
</dbReference>
<protein>
    <submittedName>
        <fullName evidence="1">Uncharacterized protein</fullName>
    </submittedName>
</protein>
<reference evidence="1 2" key="1">
    <citation type="journal article" date="2017" name="BMC Genomics">
        <title>Comparative genomic and phylogenomic analyses of the Bifidobacteriaceae family.</title>
        <authorList>
            <person name="Lugli G.A."/>
            <person name="Milani C."/>
            <person name="Turroni F."/>
            <person name="Duranti S."/>
            <person name="Mancabelli L."/>
            <person name="Mangifesta M."/>
            <person name="Ferrario C."/>
            <person name="Modesto M."/>
            <person name="Mattarelli P."/>
            <person name="Jiri K."/>
            <person name="van Sinderen D."/>
            <person name="Ventura M."/>
        </authorList>
    </citation>
    <scope>NUCLEOTIDE SEQUENCE [LARGE SCALE GENOMIC DNA]</scope>
    <source>
        <strain evidence="1 2">LMG 28769</strain>
    </source>
</reference>
<dbReference type="RefSeq" id="WP_094694748.1">
    <property type="nucleotide sequence ID" value="NZ_JBDNSV010000003.1"/>
</dbReference>
<keyword evidence="2" id="KW-1185">Reference proteome</keyword>
<dbReference type="GeneID" id="98296369"/>
<organism evidence="1 2">
    <name type="scientific">Bifidobacterium aquikefiri</name>
    <dbReference type="NCBI Taxonomy" id="1653207"/>
    <lineage>
        <taxon>Bacteria</taxon>
        <taxon>Bacillati</taxon>
        <taxon>Actinomycetota</taxon>
        <taxon>Actinomycetes</taxon>
        <taxon>Bifidobacteriales</taxon>
        <taxon>Bifidobacteriaceae</taxon>
        <taxon>Bifidobacterium</taxon>
    </lineage>
</organism>
<evidence type="ECO:0000313" key="1">
    <source>
        <dbReference type="EMBL" id="OZG65531.1"/>
    </source>
</evidence>
<accession>A0A261G268</accession>
<dbReference type="AlphaFoldDB" id="A0A261G268"/>
<gene>
    <name evidence="1" type="ORF">BAQU_1714</name>
</gene>
<evidence type="ECO:0000313" key="2">
    <source>
        <dbReference type="Proteomes" id="UP000216451"/>
    </source>
</evidence>